<dbReference type="AlphaFoldDB" id="A0A833RUS0"/>
<feature type="transmembrane region" description="Helical" evidence="1">
    <location>
        <begin position="6"/>
        <end position="29"/>
    </location>
</feature>
<keyword evidence="1" id="KW-0472">Membrane</keyword>
<feature type="non-terminal residue" evidence="2">
    <location>
        <position position="1"/>
    </location>
</feature>
<name>A0A833RUS0_9HYME</name>
<evidence type="ECO:0000313" key="2">
    <source>
        <dbReference type="EMBL" id="KAF3424005.1"/>
    </source>
</evidence>
<sequence>SVNNVWNLIIFFIVLHFIVSNTSQINFIHFKVIEDHYRAHLALRFTLINVVYVTAAVSIAREKLNLYPSGSCRFEIFETQAEGAAEMKENYISRKLIRQRQNVKDLPLGSCAVAQ</sequence>
<evidence type="ECO:0000313" key="3">
    <source>
        <dbReference type="Proteomes" id="UP000655588"/>
    </source>
</evidence>
<reference evidence="2" key="1">
    <citation type="submission" date="2019-11" db="EMBL/GenBank/DDBJ databases">
        <title>The nuclear and mitochondrial genomes of Frieseomelitta varia - a highly eusocial stingless bee (Meliponini) with a permanently sterile worker caste.</title>
        <authorList>
            <person name="Freitas F.C.P."/>
            <person name="Lourenco A.P."/>
            <person name="Nunes F.M.F."/>
            <person name="Paschoal A.R."/>
            <person name="Abreu F.C.P."/>
            <person name="Barbin F.O."/>
            <person name="Bataglia L."/>
            <person name="Cardoso-Junior C.A.M."/>
            <person name="Cervoni M.S."/>
            <person name="Silva S.R."/>
            <person name="Dalarmi F."/>
            <person name="Del Lama M.A."/>
            <person name="Depintor T.S."/>
            <person name="Ferreira K.M."/>
            <person name="Goria P.S."/>
            <person name="Jaskot M.C."/>
            <person name="Lago D.C."/>
            <person name="Luna-Lucena D."/>
            <person name="Moda L.M."/>
            <person name="Nascimento L."/>
            <person name="Pedrino M."/>
            <person name="Rabico F.O."/>
            <person name="Sanches F.C."/>
            <person name="Santos D.E."/>
            <person name="Santos C.G."/>
            <person name="Vieira J."/>
            <person name="Lopes T.F."/>
            <person name="Barchuk A.R."/>
            <person name="Hartfelder K."/>
            <person name="Simoes Z.L.P."/>
            <person name="Bitondi M.M.G."/>
            <person name="Pinheiro D.G."/>
        </authorList>
    </citation>
    <scope>NUCLEOTIDE SEQUENCE</scope>
    <source>
        <strain evidence="2">USP_RPSP 00005682</strain>
        <tissue evidence="2">Whole individual</tissue>
    </source>
</reference>
<keyword evidence="1" id="KW-0812">Transmembrane</keyword>
<feature type="transmembrane region" description="Helical" evidence="1">
    <location>
        <begin position="41"/>
        <end position="60"/>
    </location>
</feature>
<proteinExistence type="predicted"/>
<protein>
    <submittedName>
        <fullName evidence="2">Uncharacterized protein</fullName>
    </submittedName>
</protein>
<keyword evidence="1" id="KW-1133">Transmembrane helix</keyword>
<gene>
    <name evidence="2" type="ORF">E2986_12976</name>
</gene>
<comment type="caution">
    <text evidence="2">The sequence shown here is derived from an EMBL/GenBank/DDBJ whole genome shotgun (WGS) entry which is preliminary data.</text>
</comment>
<organism evidence="2 3">
    <name type="scientific">Frieseomelitta varia</name>
    <dbReference type="NCBI Taxonomy" id="561572"/>
    <lineage>
        <taxon>Eukaryota</taxon>
        <taxon>Metazoa</taxon>
        <taxon>Ecdysozoa</taxon>
        <taxon>Arthropoda</taxon>
        <taxon>Hexapoda</taxon>
        <taxon>Insecta</taxon>
        <taxon>Pterygota</taxon>
        <taxon>Neoptera</taxon>
        <taxon>Endopterygota</taxon>
        <taxon>Hymenoptera</taxon>
        <taxon>Apocrita</taxon>
        <taxon>Aculeata</taxon>
        <taxon>Apoidea</taxon>
        <taxon>Anthophila</taxon>
        <taxon>Apidae</taxon>
        <taxon>Frieseomelitta</taxon>
    </lineage>
</organism>
<evidence type="ECO:0000256" key="1">
    <source>
        <dbReference type="SAM" id="Phobius"/>
    </source>
</evidence>
<dbReference type="Proteomes" id="UP000655588">
    <property type="component" value="Unassembled WGS sequence"/>
</dbReference>
<keyword evidence="3" id="KW-1185">Reference proteome</keyword>
<dbReference type="EMBL" id="WNWW01000511">
    <property type="protein sequence ID" value="KAF3424005.1"/>
    <property type="molecule type" value="Genomic_DNA"/>
</dbReference>
<accession>A0A833RUS0</accession>